<gene>
    <name evidence="1" type="ORF">FA95DRAFT_1147840</name>
</gene>
<comment type="caution">
    <text evidence="1">The sequence shown here is derived from an EMBL/GenBank/DDBJ whole genome shotgun (WGS) entry which is preliminary data.</text>
</comment>
<evidence type="ECO:0000313" key="2">
    <source>
        <dbReference type="Proteomes" id="UP000814033"/>
    </source>
</evidence>
<keyword evidence="2" id="KW-1185">Reference proteome</keyword>
<protein>
    <submittedName>
        <fullName evidence="1">Uncharacterized protein</fullName>
    </submittedName>
</protein>
<reference evidence="1" key="2">
    <citation type="journal article" date="2022" name="New Phytol.">
        <title>Evolutionary transition to the ectomycorrhizal habit in the genomes of a hyperdiverse lineage of mushroom-forming fungi.</title>
        <authorList>
            <person name="Looney B."/>
            <person name="Miyauchi S."/>
            <person name="Morin E."/>
            <person name="Drula E."/>
            <person name="Courty P.E."/>
            <person name="Kohler A."/>
            <person name="Kuo A."/>
            <person name="LaButti K."/>
            <person name="Pangilinan J."/>
            <person name="Lipzen A."/>
            <person name="Riley R."/>
            <person name="Andreopoulos W."/>
            <person name="He G."/>
            <person name="Johnson J."/>
            <person name="Nolan M."/>
            <person name="Tritt A."/>
            <person name="Barry K.W."/>
            <person name="Grigoriev I.V."/>
            <person name="Nagy L.G."/>
            <person name="Hibbett D."/>
            <person name="Henrissat B."/>
            <person name="Matheny P.B."/>
            <person name="Labbe J."/>
            <person name="Martin F.M."/>
        </authorList>
    </citation>
    <scope>NUCLEOTIDE SEQUENCE</scope>
    <source>
        <strain evidence="1">FP105234-sp</strain>
    </source>
</reference>
<dbReference type="Proteomes" id="UP000814033">
    <property type="component" value="Unassembled WGS sequence"/>
</dbReference>
<sequence>MQTATHTESHAAPLTPASSGEKIDIQVDVQAALAHEHQYQDVPIGFRGERTPNGTATTPVSCTAPDVGRPQSPGHYRFTVTAPQESPRHGADSGSPVSYRQGSEDPDVTDDDDEGERWQGFYSRTLASVEGRNRIYGLPDGMTPSPDGSTFALPYGSSRTNSVESFATYHSGDFQNGYDSDQSMLDATGN</sequence>
<name>A0ACB8RVW2_9AGAM</name>
<organism evidence="1 2">
    <name type="scientific">Auriscalpium vulgare</name>
    <dbReference type="NCBI Taxonomy" id="40419"/>
    <lineage>
        <taxon>Eukaryota</taxon>
        <taxon>Fungi</taxon>
        <taxon>Dikarya</taxon>
        <taxon>Basidiomycota</taxon>
        <taxon>Agaricomycotina</taxon>
        <taxon>Agaricomycetes</taxon>
        <taxon>Russulales</taxon>
        <taxon>Auriscalpiaceae</taxon>
        <taxon>Auriscalpium</taxon>
    </lineage>
</organism>
<dbReference type="EMBL" id="MU275895">
    <property type="protein sequence ID" value="KAI0047946.1"/>
    <property type="molecule type" value="Genomic_DNA"/>
</dbReference>
<evidence type="ECO:0000313" key="1">
    <source>
        <dbReference type="EMBL" id="KAI0047946.1"/>
    </source>
</evidence>
<proteinExistence type="predicted"/>
<reference evidence="1" key="1">
    <citation type="submission" date="2021-02" db="EMBL/GenBank/DDBJ databases">
        <authorList>
            <consortium name="DOE Joint Genome Institute"/>
            <person name="Ahrendt S."/>
            <person name="Looney B.P."/>
            <person name="Miyauchi S."/>
            <person name="Morin E."/>
            <person name="Drula E."/>
            <person name="Courty P.E."/>
            <person name="Chicoki N."/>
            <person name="Fauchery L."/>
            <person name="Kohler A."/>
            <person name="Kuo A."/>
            <person name="Labutti K."/>
            <person name="Pangilinan J."/>
            <person name="Lipzen A."/>
            <person name="Riley R."/>
            <person name="Andreopoulos W."/>
            <person name="He G."/>
            <person name="Johnson J."/>
            <person name="Barry K.W."/>
            <person name="Grigoriev I.V."/>
            <person name="Nagy L."/>
            <person name="Hibbett D."/>
            <person name="Henrissat B."/>
            <person name="Matheny P.B."/>
            <person name="Labbe J."/>
            <person name="Martin F."/>
        </authorList>
    </citation>
    <scope>NUCLEOTIDE SEQUENCE</scope>
    <source>
        <strain evidence="1">FP105234-sp</strain>
    </source>
</reference>
<accession>A0ACB8RVW2</accession>